<evidence type="ECO:0000313" key="2">
    <source>
        <dbReference type="EMBL" id="OCQ22521.1"/>
    </source>
</evidence>
<evidence type="ECO:0000256" key="1">
    <source>
        <dbReference type="SAM" id="SignalP"/>
    </source>
</evidence>
<dbReference type="AlphaFoldDB" id="A0A1C0TT67"/>
<feature type="chain" id="PRO_5008646379" evidence="1">
    <location>
        <begin position="21"/>
        <end position="140"/>
    </location>
</feature>
<comment type="caution">
    <text evidence="2">The sequence shown here is derived from an EMBL/GenBank/DDBJ whole genome shotgun (WGS) entry which is preliminary data.</text>
</comment>
<protein>
    <submittedName>
        <fullName evidence="2">Uncharacterized protein</fullName>
    </submittedName>
</protein>
<dbReference type="OrthoDB" id="9891305at2"/>
<dbReference type="Proteomes" id="UP000093366">
    <property type="component" value="Unassembled WGS sequence"/>
</dbReference>
<reference evidence="3" key="1">
    <citation type="submission" date="2016-07" db="EMBL/GenBank/DDBJ databases">
        <authorList>
            <person name="Florea S."/>
            <person name="Webb J.S."/>
            <person name="Jaromczyk J."/>
            <person name="Schardl C.L."/>
        </authorList>
    </citation>
    <scope>NUCLEOTIDE SEQUENCE [LARGE SCALE GENOMIC DNA]</scope>
    <source>
        <strain evidence="3">IPB1</strain>
    </source>
</reference>
<keyword evidence="1" id="KW-0732">Signal</keyword>
<name>A0A1C0TT67_9GAMM</name>
<dbReference type="RefSeq" id="WP_065788535.1">
    <property type="nucleotide sequence ID" value="NZ_MAUJ01000001.1"/>
</dbReference>
<accession>A0A1C0TT67</accession>
<gene>
    <name evidence="2" type="ORF">A7985_00715</name>
</gene>
<sequence length="140" mass="15445">MYKLIVVLLLTFIGIKAANAVQQSSAVHALDVLMQTQTTEAQQTHLLPMQSVPTVKTKVPAQNNVNRAEPSSKEIHLNNKKIKKVNLTNKFIVKRINPQSIAYGATGLPSLKRQPQVVIKDKSVEGARKDVHVESDKEGN</sequence>
<proteinExistence type="predicted"/>
<organism evidence="2 3">
    <name type="scientific">Pseudoalteromonas luteoviolacea</name>
    <dbReference type="NCBI Taxonomy" id="43657"/>
    <lineage>
        <taxon>Bacteria</taxon>
        <taxon>Pseudomonadati</taxon>
        <taxon>Pseudomonadota</taxon>
        <taxon>Gammaproteobacteria</taxon>
        <taxon>Alteromonadales</taxon>
        <taxon>Pseudoalteromonadaceae</taxon>
        <taxon>Pseudoalteromonas</taxon>
    </lineage>
</organism>
<evidence type="ECO:0000313" key="3">
    <source>
        <dbReference type="Proteomes" id="UP000093366"/>
    </source>
</evidence>
<feature type="signal peptide" evidence="1">
    <location>
        <begin position="1"/>
        <end position="20"/>
    </location>
</feature>
<dbReference type="EMBL" id="MAUJ01000001">
    <property type="protein sequence ID" value="OCQ22521.1"/>
    <property type="molecule type" value="Genomic_DNA"/>
</dbReference>